<dbReference type="GO" id="GO:0006508">
    <property type="term" value="P:proteolysis"/>
    <property type="evidence" value="ECO:0007669"/>
    <property type="project" value="UniProtKB-KW"/>
</dbReference>
<dbReference type="EMBL" id="NCKW01011490">
    <property type="protein sequence ID" value="POM63424.1"/>
    <property type="molecule type" value="Genomic_DNA"/>
</dbReference>
<reference evidence="1 2" key="1">
    <citation type="journal article" date="2017" name="Genome Biol. Evol.">
        <title>Phytophthora megakarya and P. palmivora, closely related causal agents of cacao black pod rot, underwent increases in genome sizes and gene numbers by different mechanisms.</title>
        <authorList>
            <person name="Ali S.S."/>
            <person name="Shao J."/>
            <person name="Lary D.J."/>
            <person name="Kronmiller B."/>
            <person name="Shen D."/>
            <person name="Strem M.D."/>
            <person name="Amoako-Attah I."/>
            <person name="Akrofi A.Y."/>
            <person name="Begoude B.A."/>
            <person name="Ten Hoopen G.M."/>
            <person name="Coulibaly K."/>
            <person name="Kebe B.I."/>
            <person name="Melnick R.L."/>
            <person name="Guiltinan M.J."/>
            <person name="Tyler B.M."/>
            <person name="Meinhardt L.W."/>
            <person name="Bailey B.A."/>
        </authorList>
    </citation>
    <scope>NUCLEOTIDE SEQUENCE [LARGE SCALE GENOMIC DNA]</scope>
    <source>
        <strain evidence="2">sbr112.9</strain>
    </source>
</reference>
<gene>
    <name evidence="1" type="ORF">PHPALM_21177</name>
</gene>
<dbReference type="GO" id="GO:0008233">
    <property type="term" value="F:peptidase activity"/>
    <property type="evidence" value="ECO:0007669"/>
    <property type="project" value="UniProtKB-KW"/>
</dbReference>
<evidence type="ECO:0000313" key="1">
    <source>
        <dbReference type="EMBL" id="POM63424.1"/>
    </source>
</evidence>
<dbReference type="OrthoDB" id="89099at2759"/>
<keyword evidence="2" id="KW-1185">Reference proteome</keyword>
<sequence>MWETPTPSITKLKKRFTDAVISDWGIYATAPSYCAFSKEASPTCDRLGFGNYDANAIVYNRDEFWNKRATIPKGASVLLMSSKLDTQTPHKYAEYLIKSLKGHNKELITFDYATHGAVVATQLISEDPYSETCGMKILASYVKSKARLEILDKSCVDKMPDFNLTIPTDYLSSYMSTKDSYDGVFDQNISAQYYEQ</sequence>
<organism evidence="1 2">
    <name type="scientific">Phytophthora palmivora</name>
    <dbReference type="NCBI Taxonomy" id="4796"/>
    <lineage>
        <taxon>Eukaryota</taxon>
        <taxon>Sar</taxon>
        <taxon>Stramenopiles</taxon>
        <taxon>Oomycota</taxon>
        <taxon>Peronosporomycetes</taxon>
        <taxon>Peronosporales</taxon>
        <taxon>Peronosporaceae</taxon>
        <taxon>Phytophthora</taxon>
    </lineage>
</organism>
<proteinExistence type="predicted"/>
<protein>
    <submittedName>
        <fullName evidence="1">Serine protease family S33</fullName>
    </submittedName>
</protein>
<evidence type="ECO:0000313" key="2">
    <source>
        <dbReference type="Proteomes" id="UP000237271"/>
    </source>
</evidence>
<name>A0A2P4XCZ5_9STRA</name>
<keyword evidence="1" id="KW-0378">Hydrolase</keyword>
<accession>A0A2P4XCZ5</accession>
<comment type="caution">
    <text evidence="1">The sequence shown here is derived from an EMBL/GenBank/DDBJ whole genome shotgun (WGS) entry which is preliminary data.</text>
</comment>
<dbReference type="Proteomes" id="UP000237271">
    <property type="component" value="Unassembled WGS sequence"/>
</dbReference>
<keyword evidence="1" id="KW-0645">Protease</keyword>
<dbReference type="AlphaFoldDB" id="A0A2P4XCZ5"/>